<dbReference type="EMBL" id="JAEFBK010000010">
    <property type="protein sequence ID" value="KAG7559007.1"/>
    <property type="molecule type" value="Genomic_DNA"/>
</dbReference>
<keyword evidence="2" id="KW-1185">Reference proteome</keyword>
<organism evidence="1 2">
    <name type="scientific">Arabidopsis thaliana x Arabidopsis arenosa</name>
    <dbReference type="NCBI Taxonomy" id="1240361"/>
    <lineage>
        <taxon>Eukaryota</taxon>
        <taxon>Viridiplantae</taxon>
        <taxon>Streptophyta</taxon>
        <taxon>Embryophyta</taxon>
        <taxon>Tracheophyta</taxon>
        <taxon>Spermatophyta</taxon>
        <taxon>Magnoliopsida</taxon>
        <taxon>eudicotyledons</taxon>
        <taxon>Gunneridae</taxon>
        <taxon>Pentapetalae</taxon>
        <taxon>rosids</taxon>
        <taxon>malvids</taxon>
        <taxon>Brassicales</taxon>
        <taxon>Brassicaceae</taxon>
        <taxon>Camelineae</taxon>
        <taxon>Arabidopsis</taxon>
    </lineage>
</organism>
<evidence type="ECO:0000313" key="2">
    <source>
        <dbReference type="Proteomes" id="UP000694240"/>
    </source>
</evidence>
<dbReference type="Proteomes" id="UP000694240">
    <property type="component" value="Chromosome 10"/>
</dbReference>
<protein>
    <submittedName>
        <fullName evidence="1">Chlorophyll A-B binding protein</fullName>
    </submittedName>
</protein>
<name>A0A8T1ZHT1_9BRAS</name>
<proteinExistence type="predicted"/>
<comment type="caution">
    <text evidence="1">The sequence shown here is derived from an EMBL/GenBank/DDBJ whole genome shotgun (WGS) entry which is preliminary data.</text>
</comment>
<gene>
    <name evidence="1" type="ORF">ISN45_Aa05g006160</name>
</gene>
<accession>A0A8T1ZHT1</accession>
<sequence>MATSAIQHSSFAGQTVLKPSNDLLRKVGASNCGGRVVMRRTVKSTPQSIWFQPQSLFVFPQFLFF</sequence>
<dbReference type="AlphaFoldDB" id="A0A8T1ZHT1"/>
<reference evidence="1 2" key="1">
    <citation type="submission" date="2020-12" db="EMBL/GenBank/DDBJ databases">
        <title>Concerted genomic and epigenomic changes stabilize Arabidopsis allopolyploids.</title>
        <authorList>
            <person name="Chen Z."/>
        </authorList>
    </citation>
    <scope>NUCLEOTIDE SEQUENCE [LARGE SCALE GENOMIC DNA]</scope>
    <source>
        <strain evidence="1">Allo738</strain>
        <tissue evidence="1">Leaf</tissue>
    </source>
</reference>
<evidence type="ECO:0000313" key="1">
    <source>
        <dbReference type="EMBL" id="KAG7559007.1"/>
    </source>
</evidence>